<evidence type="ECO:0000313" key="2">
    <source>
        <dbReference type="WBParaSite" id="TMUE_2000010164.1"/>
    </source>
</evidence>
<dbReference type="WBParaSite" id="TMUE_2000010164.1">
    <property type="protein sequence ID" value="TMUE_2000010164.1"/>
    <property type="gene ID" value="WBGene00294888"/>
</dbReference>
<proteinExistence type="predicted"/>
<sequence>MLAFPRIPVLPIISGMNPQSRRKFKDLCALCYNSLREWQNVSRKAWPVLERFANERVALLEDNHKQNVLAEMSAEDESSFELLRSSVDKFAALIQQLLTISNYLNGLIELLTSRSEASSSDMAVTKVSKVAEVVSDVLSTLKLDFECKRSIVSEIGAADNKDLVITYLAMWLHEPCIPDSSFSYPFLLLSSIASVEN</sequence>
<dbReference type="Proteomes" id="UP000046395">
    <property type="component" value="Unassembled WGS sequence"/>
</dbReference>
<accession>A0A5S6QSP5</accession>
<keyword evidence="1" id="KW-1185">Reference proteome</keyword>
<dbReference type="AlphaFoldDB" id="A0A5S6QSP5"/>
<evidence type="ECO:0000313" key="1">
    <source>
        <dbReference type="Proteomes" id="UP000046395"/>
    </source>
</evidence>
<protein>
    <submittedName>
        <fullName evidence="2">Uncharacterized protein</fullName>
    </submittedName>
</protein>
<organism evidence="1 2">
    <name type="scientific">Trichuris muris</name>
    <name type="common">Mouse whipworm</name>
    <dbReference type="NCBI Taxonomy" id="70415"/>
    <lineage>
        <taxon>Eukaryota</taxon>
        <taxon>Metazoa</taxon>
        <taxon>Ecdysozoa</taxon>
        <taxon>Nematoda</taxon>
        <taxon>Enoplea</taxon>
        <taxon>Dorylaimia</taxon>
        <taxon>Trichinellida</taxon>
        <taxon>Trichuridae</taxon>
        <taxon>Trichuris</taxon>
    </lineage>
</organism>
<dbReference type="STRING" id="70415.A0A5S6QSP5"/>
<reference evidence="2" key="1">
    <citation type="submission" date="2019-12" db="UniProtKB">
        <authorList>
            <consortium name="WormBaseParasite"/>
        </authorList>
    </citation>
    <scope>IDENTIFICATION</scope>
</reference>
<name>A0A5S6QSP5_TRIMR</name>